<reference evidence="3 4" key="1">
    <citation type="submission" date="2020-07" db="EMBL/GenBank/DDBJ databases">
        <title>Mycobacterium kansasii (former subtype) with zoonotic potential isolated from diseased indoor pet cat, Japan.</title>
        <authorList>
            <person name="Fukano H."/>
            <person name="Terazono T."/>
            <person name="Hoshino Y."/>
        </authorList>
    </citation>
    <scope>NUCLEOTIDE SEQUENCE [LARGE SCALE GENOMIC DNA]</scope>
    <source>
        <strain evidence="3 4">Kuro-I</strain>
    </source>
</reference>
<dbReference type="EMBL" id="AP023343">
    <property type="protein sequence ID" value="BCI86978.1"/>
    <property type="molecule type" value="Genomic_DNA"/>
</dbReference>
<accession>A0A7G1IEP6</accession>
<dbReference type="InterPro" id="IPR002762">
    <property type="entry name" value="CbiX-like"/>
</dbReference>
<keyword evidence="1" id="KW-0479">Metal-binding</keyword>
<proteinExistence type="predicted"/>
<dbReference type="AlphaFoldDB" id="A0A7G1IEP6"/>
<evidence type="ECO:0000313" key="4">
    <source>
        <dbReference type="Proteomes" id="UP000516380"/>
    </source>
</evidence>
<keyword evidence="4" id="KW-1185">Reference proteome</keyword>
<dbReference type="Gene3D" id="3.40.50.1400">
    <property type="match status" value="1"/>
</dbReference>
<evidence type="ECO:0000256" key="2">
    <source>
        <dbReference type="ARBA" id="ARBA00023239"/>
    </source>
</evidence>
<dbReference type="Pfam" id="PF01903">
    <property type="entry name" value="CbiX"/>
    <property type="match status" value="1"/>
</dbReference>
<dbReference type="GO" id="GO:0046872">
    <property type="term" value="F:metal ion binding"/>
    <property type="evidence" value="ECO:0007669"/>
    <property type="project" value="UniProtKB-KW"/>
</dbReference>
<name>A0A7G1IEP6_MYCKA</name>
<protein>
    <recommendedName>
        <fullName evidence="5">CbiX family protein</fullName>
    </recommendedName>
</protein>
<sequence>MTALVLTAHGSPDPRSAANARAVAGRLARLRPGLDVRVAFCEQNPPSLVEVLGECPADAVVAPRCRRPAARPRRPPDRVVVSGAGVLTDRVHTYAHGAGIPMTAPLGAHHLVAETVLDRFDQAVAERIAA</sequence>
<dbReference type="Proteomes" id="UP000516380">
    <property type="component" value="Chromosome"/>
</dbReference>
<organism evidence="3 4">
    <name type="scientific">Mycobacterium kansasii</name>
    <dbReference type="NCBI Taxonomy" id="1768"/>
    <lineage>
        <taxon>Bacteria</taxon>
        <taxon>Bacillati</taxon>
        <taxon>Actinomycetota</taxon>
        <taxon>Actinomycetes</taxon>
        <taxon>Mycobacteriales</taxon>
        <taxon>Mycobacteriaceae</taxon>
        <taxon>Mycobacterium</taxon>
    </lineage>
</organism>
<dbReference type="CDD" id="cd03416">
    <property type="entry name" value="CbiX_SirB_N"/>
    <property type="match status" value="1"/>
</dbReference>
<evidence type="ECO:0008006" key="5">
    <source>
        <dbReference type="Google" id="ProtNLM"/>
    </source>
</evidence>
<evidence type="ECO:0000256" key="1">
    <source>
        <dbReference type="ARBA" id="ARBA00022723"/>
    </source>
</evidence>
<evidence type="ECO:0000313" key="3">
    <source>
        <dbReference type="EMBL" id="BCI86978.1"/>
    </source>
</evidence>
<dbReference type="SUPFAM" id="SSF53800">
    <property type="entry name" value="Chelatase"/>
    <property type="match status" value="1"/>
</dbReference>
<keyword evidence="2" id="KW-0456">Lyase</keyword>
<dbReference type="GO" id="GO:0016829">
    <property type="term" value="F:lyase activity"/>
    <property type="evidence" value="ECO:0007669"/>
    <property type="project" value="UniProtKB-KW"/>
</dbReference>
<gene>
    <name evidence="3" type="ORF">NIIDMKKI_21840</name>
</gene>